<comment type="caution">
    <text evidence="4">The sequence shown here is derived from an EMBL/GenBank/DDBJ whole genome shotgun (WGS) entry which is preliminary data.</text>
</comment>
<dbReference type="PANTHER" id="PTHR30469:SF29">
    <property type="entry name" value="BLR2860 PROTEIN"/>
    <property type="match status" value="1"/>
</dbReference>
<dbReference type="InterPro" id="IPR006143">
    <property type="entry name" value="RND_pump_MFP"/>
</dbReference>
<dbReference type="PANTHER" id="PTHR30469">
    <property type="entry name" value="MULTIDRUG RESISTANCE PROTEIN MDTA"/>
    <property type="match status" value="1"/>
</dbReference>
<dbReference type="Pfam" id="PF25954">
    <property type="entry name" value="Beta-barrel_RND_2"/>
    <property type="match status" value="1"/>
</dbReference>
<dbReference type="Proteomes" id="UP000031672">
    <property type="component" value="Unassembled WGS sequence"/>
</dbReference>
<dbReference type="Gene3D" id="2.40.50.100">
    <property type="match status" value="1"/>
</dbReference>
<dbReference type="GO" id="GO:0015562">
    <property type="term" value="F:efflux transmembrane transporter activity"/>
    <property type="evidence" value="ECO:0007669"/>
    <property type="project" value="TreeGrafter"/>
</dbReference>
<evidence type="ECO:0000256" key="1">
    <source>
        <dbReference type="ARBA" id="ARBA00009477"/>
    </source>
</evidence>
<accession>A0A0C2K600</accession>
<dbReference type="AlphaFoldDB" id="A0A0C2K600"/>
<reference evidence="4 5" key="1">
    <citation type="submission" date="2014-11" db="EMBL/GenBank/DDBJ databases">
        <title>Draft Genome Sequence of Vibrio piscirenalis strains CECT 8603T and CECT 8604, two marine Gammaproteobacterium isolated from cultured gilthead sea bream (Sparus aurata).</title>
        <authorList>
            <person name="Arahal D.R."/>
            <person name="Rodrigo-Torres L."/>
            <person name="Lucena T."/>
            <person name="Pujalte M.J."/>
        </authorList>
    </citation>
    <scope>NUCLEOTIDE SEQUENCE [LARGE SCALE GENOMIC DNA]</scope>
    <source>
        <strain evidence="4 5">DCR 1-4-2</strain>
    </source>
</reference>
<dbReference type="RefSeq" id="WP_040990779.1">
    <property type="nucleotide sequence ID" value="NZ_JTKH01000021.1"/>
</dbReference>
<accession>A0A0C2JTL4</accession>
<dbReference type="InterPro" id="IPR058625">
    <property type="entry name" value="MdtA-like_BSH"/>
</dbReference>
<name>A0A0C2K600_9VIBR</name>
<dbReference type="EMBL" id="JTKH01000021">
    <property type="protein sequence ID" value="KII77468.1"/>
    <property type="molecule type" value="Genomic_DNA"/>
</dbReference>
<dbReference type="Gene3D" id="2.40.30.170">
    <property type="match status" value="1"/>
</dbReference>
<sequence length="367" mass="39852">MAQSSIFRFLSVRPYIVSLALVVLLATWLAMGASDAQEVPPESGQETLVPLARVAYQTFTAQQVHKSIDLYGRTAPDRQAKLGAEIAGKIITLQVRKGDVVKRGQVIAQIDKGDLDIQLQRAQAMLNVRVKEYKAAQSLKKKGLQGEVAFANAQAAQIEAKAMVSNAKLALRNTVVTAPFSGIVDHLYIELGDFAAVGDPVASLIDLSQIVIEADVSERHIQDLKLNQTATVRFIHGQETQGRVRYISRISSTSTNTFPIEIEVDNPQQRIPAGVSTEVELNLKDQLAVKVTPAMLALDKVGNLGIKTLIEQDKVQFVPIQLVKAEQDGVWLTGLGEQVNIITTGQGFVRDGDQVIAVEASAQQAQQ</sequence>
<dbReference type="Pfam" id="PF25917">
    <property type="entry name" value="BSH_RND"/>
    <property type="match status" value="1"/>
</dbReference>
<feature type="domain" description="CusB-like beta-barrel" evidence="3">
    <location>
        <begin position="212"/>
        <end position="282"/>
    </location>
</feature>
<dbReference type="InterPro" id="IPR058792">
    <property type="entry name" value="Beta-barrel_RND_2"/>
</dbReference>
<comment type="similarity">
    <text evidence="1">Belongs to the membrane fusion protein (MFP) (TC 8.A.1) family.</text>
</comment>
<dbReference type="SUPFAM" id="SSF111369">
    <property type="entry name" value="HlyD-like secretion proteins"/>
    <property type="match status" value="1"/>
</dbReference>
<evidence type="ECO:0000313" key="5">
    <source>
        <dbReference type="Proteomes" id="UP000031672"/>
    </source>
</evidence>
<proteinExistence type="inferred from homology"/>
<dbReference type="GO" id="GO:1990281">
    <property type="term" value="C:efflux pump complex"/>
    <property type="evidence" value="ECO:0007669"/>
    <property type="project" value="TreeGrafter"/>
</dbReference>
<dbReference type="STRING" id="1461322.OJ16_11475"/>
<dbReference type="OrthoDB" id="9806939at2"/>
<feature type="domain" description="Multidrug resistance protein MdtA-like barrel-sandwich hybrid" evidence="2">
    <location>
        <begin position="78"/>
        <end position="203"/>
    </location>
</feature>
<evidence type="ECO:0000259" key="3">
    <source>
        <dbReference type="Pfam" id="PF25954"/>
    </source>
</evidence>
<protein>
    <submittedName>
        <fullName evidence="4">Hemolysin D</fullName>
    </submittedName>
</protein>
<organism evidence="4 5">
    <name type="scientific">Vibrio renipiscarius</name>
    <dbReference type="NCBI Taxonomy" id="1461322"/>
    <lineage>
        <taxon>Bacteria</taxon>
        <taxon>Pseudomonadati</taxon>
        <taxon>Pseudomonadota</taxon>
        <taxon>Gammaproteobacteria</taxon>
        <taxon>Vibrionales</taxon>
        <taxon>Vibrionaceae</taxon>
        <taxon>Vibrio</taxon>
    </lineage>
</organism>
<evidence type="ECO:0000313" key="4">
    <source>
        <dbReference type="EMBL" id="KII77468.1"/>
    </source>
</evidence>
<dbReference type="NCBIfam" id="TIGR01730">
    <property type="entry name" value="RND_mfp"/>
    <property type="match status" value="1"/>
</dbReference>
<evidence type="ECO:0000259" key="2">
    <source>
        <dbReference type="Pfam" id="PF25917"/>
    </source>
</evidence>
<keyword evidence="5" id="KW-1185">Reference proteome</keyword>
<gene>
    <name evidence="4" type="ORF">OJ16_11475</name>
</gene>